<gene>
    <name evidence="2" type="ORF">K340107D12_35250</name>
</gene>
<reference evidence="2 3" key="1">
    <citation type="submission" date="2024-04" db="EMBL/GenBank/DDBJ databases">
        <title>Defined microbial consortia suppress multidrug-resistant proinflammatory Enterobacteriaceae via ecological control.</title>
        <authorList>
            <person name="Furuichi M."/>
            <person name="Kawaguchi T."/>
            <person name="Pust M."/>
            <person name="Yasuma K."/>
            <person name="Plichta D."/>
            <person name="Hasegawa N."/>
            <person name="Ohya T."/>
            <person name="Bhattarai S."/>
            <person name="Sasajima S."/>
            <person name="Aoto Y."/>
            <person name="Tuganbaev T."/>
            <person name="Yaginuma M."/>
            <person name="Ueda M."/>
            <person name="Okahashi N."/>
            <person name="Amafuji K."/>
            <person name="Kiridooshi Y."/>
            <person name="Sugita K."/>
            <person name="Strazar M."/>
            <person name="Skelly A."/>
            <person name="Suda W."/>
            <person name="Hattori M."/>
            <person name="Nakamoto N."/>
            <person name="Caballero S."/>
            <person name="Norman J."/>
            <person name="Olle B."/>
            <person name="Tanoue T."/>
            <person name="Arita M."/>
            <person name="Bucci V."/>
            <person name="Atarashi K."/>
            <person name="Xavier R."/>
            <person name="Honda K."/>
        </authorList>
    </citation>
    <scope>NUCLEOTIDE SEQUENCE [LARGE SCALE GENOMIC DNA]</scope>
    <source>
        <strain evidence="3">k34-0107-D12</strain>
    </source>
</reference>
<protein>
    <submittedName>
        <fullName evidence="2">Uncharacterized protein</fullName>
    </submittedName>
</protein>
<keyword evidence="3" id="KW-1185">Reference proteome</keyword>
<feature type="transmembrane region" description="Helical" evidence="1">
    <location>
        <begin position="132"/>
        <end position="151"/>
    </location>
</feature>
<dbReference type="EMBL" id="BAABZQ010000001">
    <property type="protein sequence ID" value="GAA6500709.1"/>
    <property type="molecule type" value="Genomic_DNA"/>
</dbReference>
<keyword evidence="1" id="KW-0472">Membrane</keyword>
<evidence type="ECO:0000256" key="1">
    <source>
        <dbReference type="SAM" id="Phobius"/>
    </source>
</evidence>
<proteinExistence type="predicted"/>
<accession>A0ABQ0BVZ3</accession>
<feature type="transmembrane region" description="Helical" evidence="1">
    <location>
        <begin position="77"/>
        <end position="96"/>
    </location>
</feature>
<organism evidence="2 3">
    <name type="scientific">Blautia parvula</name>
    <dbReference type="NCBI Taxonomy" id="2877527"/>
    <lineage>
        <taxon>Bacteria</taxon>
        <taxon>Bacillati</taxon>
        <taxon>Bacillota</taxon>
        <taxon>Clostridia</taxon>
        <taxon>Lachnospirales</taxon>
        <taxon>Lachnospiraceae</taxon>
        <taxon>Blautia</taxon>
    </lineage>
</organism>
<keyword evidence="1" id="KW-1133">Transmembrane helix</keyword>
<evidence type="ECO:0000313" key="2">
    <source>
        <dbReference type="EMBL" id="GAA6500709.1"/>
    </source>
</evidence>
<comment type="caution">
    <text evidence="2">The sequence shown here is derived from an EMBL/GenBank/DDBJ whole genome shotgun (WGS) entry which is preliminary data.</text>
</comment>
<evidence type="ECO:0000313" key="3">
    <source>
        <dbReference type="Proteomes" id="UP001600941"/>
    </source>
</evidence>
<dbReference type="RefSeq" id="WP_227210139.1">
    <property type="nucleotide sequence ID" value="NZ_BAABZQ010000001.1"/>
</dbReference>
<name>A0ABQ0BVZ3_9FIRM</name>
<feature type="transmembrane region" description="Helical" evidence="1">
    <location>
        <begin position="20"/>
        <end position="42"/>
    </location>
</feature>
<sequence length="152" mass="17311">MEKTQEMLETGSYGSLISKLSIPTIITMLVMVIYNIADLFIFSYRLSDRQETRISLSSGSLNILKVISDYASGIPPFVVNLVLMVVSTFFIGMDYVNIVNFVRRILPDKWVIVTRKIKNYGTKMISVYVKSYAFLMLVTFLGAAIMKWVILK</sequence>
<dbReference type="Proteomes" id="UP001600941">
    <property type="component" value="Unassembled WGS sequence"/>
</dbReference>
<keyword evidence="1" id="KW-0812">Transmembrane</keyword>